<keyword evidence="2" id="KW-1185">Reference proteome</keyword>
<comment type="caution">
    <text evidence="1">The sequence shown here is derived from an EMBL/GenBank/DDBJ whole genome shotgun (WGS) entry which is preliminary data.</text>
</comment>
<evidence type="ECO:0000313" key="2">
    <source>
        <dbReference type="Proteomes" id="UP000575029"/>
    </source>
</evidence>
<proteinExistence type="predicted"/>
<organism evidence="1 2">
    <name type="scientific">Grantiella picta</name>
    <dbReference type="NCBI Taxonomy" id="266360"/>
    <lineage>
        <taxon>Eukaryota</taxon>
        <taxon>Metazoa</taxon>
        <taxon>Chordata</taxon>
        <taxon>Craniata</taxon>
        <taxon>Vertebrata</taxon>
        <taxon>Euteleostomi</taxon>
        <taxon>Archelosauria</taxon>
        <taxon>Archosauria</taxon>
        <taxon>Dinosauria</taxon>
        <taxon>Saurischia</taxon>
        <taxon>Theropoda</taxon>
        <taxon>Coelurosauria</taxon>
        <taxon>Aves</taxon>
        <taxon>Neognathae</taxon>
        <taxon>Neoaves</taxon>
        <taxon>Telluraves</taxon>
        <taxon>Australaves</taxon>
        <taxon>Passeriformes</taxon>
        <taxon>Meliphagoidea</taxon>
        <taxon>Meliphagidae</taxon>
        <taxon>Grantiella</taxon>
    </lineage>
</organism>
<feature type="non-terminal residue" evidence="1">
    <location>
        <position position="58"/>
    </location>
</feature>
<reference evidence="1 2" key="1">
    <citation type="submission" date="2019-09" db="EMBL/GenBank/DDBJ databases">
        <title>Bird 10,000 Genomes (B10K) Project - Family phase.</title>
        <authorList>
            <person name="Zhang G."/>
        </authorList>
    </citation>
    <scope>NUCLEOTIDE SEQUENCE [LARGE SCALE GENOMIC DNA]</scope>
    <source>
        <strain evidence="1">B10K-DU-029-50</strain>
        <tissue evidence="1">Heart</tissue>
    </source>
</reference>
<dbReference type="EMBL" id="VZRM01002574">
    <property type="protein sequence ID" value="NWV34257.1"/>
    <property type="molecule type" value="Genomic_DNA"/>
</dbReference>
<dbReference type="SUPFAM" id="SSF58069">
    <property type="entry name" value="Virus ectodomain"/>
    <property type="match status" value="1"/>
</dbReference>
<dbReference type="AlphaFoldDB" id="A0A7K6E6L1"/>
<feature type="non-terminal residue" evidence="1">
    <location>
        <position position="1"/>
    </location>
</feature>
<protein>
    <submittedName>
        <fullName evidence="1">ENR1 protein</fullName>
    </submittedName>
</protein>
<dbReference type="Gene3D" id="1.10.287.210">
    <property type="match status" value="1"/>
</dbReference>
<evidence type="ECO:0000313" key="1">
    <source>
        <dbReference type="EMBL" id="NWV34257.1"/>
    </source>
</evidence>
<name>A0A7K6E6L1_9PASS</name>
<accession>A0A7K6E6L1</accession>
<sequence>MLNHIIRLPAVLKIITNQTTPAIDLITAQQKQMRMAIYQNRLALDYVLVEERGVCGKF</sequence>
<gene>
    <name evidence="1" type="primary">Erv31_0</name>
    <name evidence="1" type="ORF">GRAPIC_R15577</name>
</gene>
<dbReference type="Proteomes" id="UP000575029">
    <property type="component" value="Unassembled WGS sequence"/>
</dbReference>